<protein>
    <submittedName>
        <fullName evidence="2">Uncharacterized protein</fullName>
    </submittedName>
</protein>
<feature type="region of interest" description="Disordered" evidence="1">
    <location>
        <begin position="172"/>
        <end position="209"/>
    </location>
</feature>
<gene>
    <name evidence="2" type="ORF">llap_7743</name>
</gene>
<sequence>MRGWSVGRSGVTRSDAGDLTTPGKVPPGSTLTLEDGIPTCMCKYLGWYLLLVGQLGSVKPLLNHRAPLHSEQYELCDPGSQEAQTPLGYGSGVNIPVYLETVTPLGNGESPGQYDHKLQISAHLLKTVAHVGVSGLFLEGDFAFLKASLHHLQVASSVRLRNWSVLIEDEPKQWGTKSGPASCRNEDTGLAEVERQDNIAGNGYAAASP</sequence>
<organism evidence="2 3">
    <name type="scientific">Limosa lapponica baueri</name>
    <dbReference type="NCBI Taxonomy" id="1758121"/>
    <lineage>
        <taxon>Eukaryota</taxon>
        <taxon>Metazoa</taxon>
        <taxon>Chordata</taxon>
        <taxon>Craniata</taxon>
        <taxon>Vertebrata</taxon>
        <taxon>Euteleostomi</taxon>
        <taxon>Archelosauria</taxon>
        <taxon>Archosauria</taxon>
        <taxon>Dinosauria</taxon>
        <taxon>Saurischia</taxon>
        <taxon>Theropoda</taxon>
        <taxon>Coelurosauria</taxon>
        <taxon>Aves</taxon>
        <taxon>Neognathae</taxon>
        <taxon>Neoaves</taxon>
        <taxon>Charadriiformes</taxon>
        <taxon>Scolopacidae</taxon>
        <taxon>Limosa</taxon>
    </lineage>
</organism>
<reference evidence="3" key="1">
    <citation type="submission" date="2017-11" db="EMBL/GenBank/DDBJ databases">
        <authorList>
            <person name="Lima N.C."/>
            <person name="Parody-Merino A.M."/>
            <person name="Battley P.F."/>
            <person name="Fidler A.E."/>
            <person name="Prosdocimi F."/>
        </authorList>
    </citation>
    <scope>NUCLEOTIDE SEQUENCE [LARGE SCALE GENOMIC DNA]</scope>
</reference>
<name>A0A2I0U787_LIMLA</name>
<keyword evidence="3" id="KW-1185">Reference proteome</keyword>
<proteinExistence type="predicted"/>
<evidence type="ECO:0000313" key="2">
    <source>
        <dbReference type="EMBL" id="PKU41954.1"/>
    </source>
</evidence>
<reference evidence="3" key="2">
    <citation type="submission" date="2017-12" db="EMBL/GenBank/DDBJ databases">
        <title>Genome sequence of the Bar-tailed Godwit (Limosa lapponica baueri).</title>
        <authorList>
            <person name="Lima N.C.B."/>
            <person name="Parody-Merino A.M."/>
            <person name="Battley P.F."/>
            <person name="Fidler A.E."/>
            <person name="Prosdocimi F."/>
        </authorList>
    </citation>
    <scope>NUCLEOTIDE SEQUENCE [LARGE SCALE GENOMIC DNA]</scope>
</reference>
<evidence type="ECO:0000256" key="1">
    <source>
        <dbReference type="SAM" id="MobiDB-lite"/>
    </source>
</evidence>
<feature type="region of interest" description="Disordered" evidence="1">
    <location>
        <begin position="1"/>
        <end position="27"/>
    </location>
</feature>
<dbReference type="AlphaFoldDB" id="A0A2I0U787"/>
<evidence type="ECO:0000313" key="3">
    <source>
        <dbReference type="Proteomes" id="UP000233556"/>
    </source>
</evidence>
<accession>A0A2I0U787</accession>
<dbReference type="Proteomes" id="UP000233556">
    <property type="component" value="Unassembled WGS sequence"/>
</dbReference>
<dbReference type="EMBL" id="KZ506052">
    <property type="protein sequence ID" value="PKU41954.1"/>
    <property type="molecule type" value="Genomic_DNA"/>
</dbReference>
<feature type="compositionally biased region" description="Basic and acidic residues" evidence="1">
    <location>
        <begin position="184"/>
        <end position="197"/>
    </location>
</feature>